<reference evidence="3 4" key="1">
    <citation type="submission" date="2014-04" db="EMBL/GenBank/DDBJ databases">
        <authorList>
            <consortium name="DOE Joint Genome Institute"/>
            <person name="Kuo A."/>
            <person name="Kohler A."/>
            <person name="Costa M.D."/>
            <person name="Nagy L.G."/>
            <person name="Floudas D."/>
            <person name="Copeland A."/>
            <person name="Barry K.W."/>
            <person name="Cichocki N."/>
            <person name="Veneault-Fourrey C."/>
            <person name="LaButti K."/>
            <person name="Lindquist E.A."/>
            <person name="Lipzen A."/>
            <person name="Lundell T."/>
            <person name="Morin E."/>
            <person name="Murat C."/>
            <person name="Sun H."/>
            <person name="Tunlid A."/>
            <person name="Henrissat B."/>
            <person name="Grigoriev I.V."/>
            <person name="Hibbett D.S."/>
            <person name="Martin F."/>
            <person name="Nordberg H.P."/>
            <person name="Cantor M.N."/>
            <person name="Hua S.X."/>
        </authorList>
    </citation>
    <scope>NUCLEOTIDE SEQUENCE [LARGE SCALE GENOMIC DNA]</scope>
    <source>
        <strain evidence="3 4">441</strain>
    </source>
</reference>
<dbReference type="HOGENOM" id="CLU_940462_0_0_1"/>
<dbReference type="Proteomes" id="UP000054018">
    <property type="component" value="Unassembled WGS sequence"/>
</dbReference>
<gene>
    <name evidence="3" type="ORF">PISMIDRAFT_15067</name>
</gene>
<evidence type="ECO:0008006" key="5">
    <source>
        <dbReference type="Google" id="ProtNLM"/>
    </source>
</evidence>
<feature type="compositionally biased region" description="Basic and acidic residues" evidence="1">
    <location>
        <begin position="80"/>
        <end position="95"/>
    </location>
</feature>
<proteinExistence type="predicted"/>
<reference evidence="4" key="2">
    <citation type="submission" date="2015-01" db="EMBL/GenBank/DDBJ databases">
        <title>Evolutionary Origins and Diversification of the Mycorrhizal Mutualists.</title>
        <authorList>
            <consortium name="DOE Joint Genome Institute"/>
            <consortium name="Mycorrhizal Genomics Consortium"/>
            <person name="Kohler A."/>
            <person name="Kuo A."/>
            <person name="Nagy L.G."/>
            <person name="Floudas D."/>
            <person name="Copeland A."/>
            <person name="Barry K.W."/>
            <person name="Cichocki N."/>
            <person name="Veneault-Fourrey C."/>
            <person name="LaButti K."/>
            <person name="Lindquist E.A."/>
            <person name="Lipzen A."/>
            <person name="Lundell T."/>
            <person name="Morin E."/>
            <person name="Murat C."/>
            <person name="Riley R."/>
            <person name="Ohm R."/>
            <person name="Sun H."/>
            <person name="Tunlid A."/>
            <person name="Henrissat B."/>
            <person name="Grigoriev I.V."/>
            <person name="Hibbett D.S."/>
            <person name="Martin F."/>
        </authorList>
    </citation>
    <scope>NUCLEOTIDE SEQUENCE [LARGE SCALE GENOMIC DNA]</scope>
    <source>
        <strain evidence="4">441</strain>
    </source>
</reference>
<organism evidence="3 4">
    <name type="scientific">Pisolithus microcarpus 441</name>
    <dbReference type="NCBI Taxonomy" id="765257"/>
    <lineage>
        <taxon>Eukaryota</taxon>
        <taxon>Fungi</taxon>
        <taxon>Dikarya</taxon>
        <taxon>Basidiomycota</taxon>
        <taxon>Agaricomycotina</taxon>
        <taxon>Agaricomycetes</taxon>
        <taxon>Agaricomycetidae</taxon>
        <taxon>Boletales</taxon>
        <taxon>Sclerodermatineae</taxon>
        <taxon>Pisolithaceae</taxon>
        <taxon>Pisolithus</taxon>
    </lineage>
</organism>
<dbReference type="AlphaFoldDB" id="A0A0C9XYI3"/>
<keyword evidence="2" id="KW-0732">Signal</keyword>
<evidence type="ECO:0000256" key="2">
    <source>
        <dbReference type="SAM" id="SignalP"/>
    </source>
</evidence>
<feature type="region of interest" description="Disordered" evidence="1">
    <location>
        <begin position="79"/>
        <end position="116"/>
    </location>
</feature>
<evidence type="ECO:0000313" key="4">
    <source>
        <dbReference type="Proteomes" id="UP000054018"/>
    </source>
</evidence>
<feature type="signal peptide" evidence="2">
    <location>
        <begin position="1"/>
        <end position="21"/>
    </location>
</feature>
<evidence type="ECO:0000256" key="1">
    <source>
        <dbReference type="SAM" id="MobiDB-lite"/>
    </source>
</evidence>
<protein>
    <recommendedName>
        <fullName evidence="5">SMP-LTD domain-containing protein</fullName>
    </recommendedName>
</protein>
<feature type="chain" id="PRO_5002223053" description="SMP-LTD domain-containing protein" evidence="2">
    <location>
        <begin position="22"/>
        <end position="296"/>
    </location>
</feature>
<dbReference type="EMBL" id="KN833826">
    <property type="protein sequence ID" value="KIK17510.1"/>
    <property type="molecule type" value="Genomic_DNA"/>
</dbReference>
<keyword evidence="4" id="KW-1185">Reference proteome</keyword>
<evidence type="ECO:0000313" key="3">
    <source>
        <dbReference type="EMBL" id="KIK17510.1"/>
    </source>
</evidence>
<accession>A0A0C9XYI3</accession>
<name>A0A0C9XYI3_9AGAM</name>
<dbReference type="STRING" id="765257.A0A0C9XYI3"/>
<sequence length="296" mass="32936">MTCFALAWFAFYVLQPKTSDGKVDQLQLSRSECLLSTKFINETAKHAVRPKPSISKSIEKAAKAVDDVFNVAIQNASLECGKENDDSDGSERPREEEDDEEQRSTAGHESAEHLGPLQEADEEFAKELAKITTEISAGSGKIDKKKTKKNIEDDADYPNESVMKFPDHTKSAELRTREEVEELKDTLIDSLKVEQLTEDLASWLALALTSTFQCKTRLASPDQNNLLAPPSYRMSIGLPLAGQLVSPQALKQTVDQRLELLVHDPDRESRLRVSSILDGGGRVAQPSFEYRLQSLD</sequence>
<dbReference type="OrthoDB" id="10641979at2759"/>